<dbReference type="GO" id="GO:0005856">
    <property type="term" value="C:cytoskeleton"/>
    <property type="evidence" value="ECO:0007669"/>
    <property type="project" value="UniProtKB-SubCell"/>
</dbReference>
<keyword evidence="3" id="KW-0963">Cytoplasm</keyword>
<keyword evidence="4" id="KW-0853">WD repeat</keyword>
<keyword evidence="5" id="KW-0677">Repeat</keyword>
<dbReference type="Proteomes" id="UP000678393">
    <property type="component" value="Unassembled WGS sequence"/>
</dbReference>
<feature type="region of interest" description="Disordered" evidence="10">
    <location>
        <begin position="688"/>
        <end position="727"/>
    </location>
</feature>
<dbReference type="AlphaFoldDB" id="A0A8S3Z6S4"/>
<evidence type="ECO:0000256" key="6">
    <source>
        <dbReference type="ARBA" id="ARBA00023054"/>
    </source>
</evidence>
<evidence type="ECO:0000256" key="1">
    <source>
        <dbReference type="ARBA" id="ARBA00004138"/>
    </source>
</evidence>
<feature type="non-terminal residue" evidence="11">
    <location>
        <position position="979"/>
    </location>
</feature>
<organism evidence="11 12">
    <name type="scientific">Candidula unifasciata</name>
    <dbReference type="NCBI Taxonomy" id="100452"/>
    <lineage>
        <taxon>Eukaryota</taxon>
        <taxon>Metazoa</taxon>
        <taxon>Spiralia</taxon>
        <taxon>Lophotrochozoa</taxon>
        <taxon>Mollusca</taxon>
        <taxon>Gastropoda</taxon>
        <taxon>Heterobranchia</taxon>
        <taxon>Euthyneura</taxon>
        <taxon>Panpulmonata</taxon>
        <taxon>Eupulmonata</taxon>
        <taxon>Stylommatophora</taxon>
        <taxon>Helicina</taxon>
        <taxon>Helicoidea</taxon>
        <taxon>Geomitridae</taxon>
        <taxon>Candidula</taxon>
    </lineage>
</organism>
<keyword evidence="6 9" id="KW-0175">Coiled coil</keyword>
<comment type="caution">
    <text evidence="11">The sequence shown here is derived from an EMBL/GenBank/DDBJ whole genome shotgun (WGS) entry which is preliminary data.</text>
</comment>
<evidence type="ECO:0000256" key="8">
    <source>
        <dbReference type="ARBA" id="ARBA00023273"/>
    </source>
</evidence>
<dbReference type="PANTHER" id="PTHR14885">
    <property type="entry name" value="CILIA- AND FLAGELLA-ASSOCIATED PROTEIN 43-RELATED"/>
    <property type="match status" value="1"/>
</dbReference>
<sequence>MMPDNIDKPLRAIPVVESCDVPINVIKFSNSGQQVLFGMGNGQIRVQQLNKLRDLAELGPHWTLNMHDNNYGYVTLFLFTHYFNVLLTGTMVLSTGADGNCFQYSFMSQADLDRQVKENKAKLPSAKVRVLLLLLLDAKQKTEHDRRMKEAERKKAEVKKKINALRRQFRTIIERNENLPKHLQLSRKEFEIDKEIKQELQQQNEQKKELVRKQLAWESEKLQIALDKIKKRFKDDVECERIVVKAFLTPHEVSSFRSSKLSEEFHQLKAELDIKKTQQQMVDDSGRDPTQDLLSEQSKTSEKSGPVEDGTDGEAGSKILTTLKGSMGERIKNALQKLEDKEKKRAARKVQWDELYASKPHDDYEDPEDTAAIKEAQENMGDYKLKTAADYVVPDHLRMNVDKARGRLLILQEMIHKYKQDFNKRLLALRDKKVRLIAEIRDIMNQLHDIQTKLDPEHHLPIPVIPDMQPDEMPEKMLEFTRDSLKKFKAEYEQKKKQAHLLDADVKKSSSVSTAVDSEDIVDYVDEEKKIDEEEAMSPIEKDIYHREQIKHAFNQQQLIHDIHQLVTRFDAELKLLRHDKFTMDVVMKDGDLRLVTLFEELILLKEYGKTEDILAEKLVSKQQEKMDMQAKIMEVQRKIDLKKKDIEKLQEKEKTLMATFTQSLGENKFSDYLMKVFKHKIKRTKKKMADGQDSDEGSEDESSDDSDWEESDEESESEAGGYDLDICPPGCDQKLYDDTCMLREKRLDIEEALADEKKVLDLQKKELDNLQKKAKIIDTQLKTAQDDLEDFQLEKQRKLNELIIVATLKLHQIQHIVNEALPHDLSSVLVFASKEMDRLQLRIKELEHEKLLQKKQMRESRKKHVNLIKDRRLFEAKIADMEETCSQMMLAKFGRLVDLEKIEAVTVNRTIEELKEKLRNIESDCTVELKKMEAEIANKQDEIIEKVRDNTKRLLQKAVLLTEQNEYTNSLDNRQRKV</sequence>
<feature type="coiled-coil region" evidence="9">
    <location>
        <begin position="754"/>
        <end position="802"/>
    </location>
</feature>
<evidence type="ECO:0000256" key="9">
    <source>
        <dbReference type="SAM" id="Coils"/>
    </source>
</evidence>
<feature type="coiled-coil region" evidence="9">
    <location>
        <begin position="619"/>
        <end position="660"/>
    </location>
</feature>
<feature type="coiled-coil region" evidence="9">
    <location>
        <begin position="898"/>
        <end position="950"/>
    </location>
</feature>
<protein>
    <submittedName>
        <fullName evidence="11">Uncharacterized protein</fullName>
    </submittedName>
</protein>
<feature type="coiled-coil region" evidence="9">
    <location>
        <begin position="478"/>
        <end position="505"/>
    </location>
</feature>
<dbReference type="EMBL" id="CAJHNH020001391">
    <property type="protein sequence ID" value="CAG5122902.1"/>
    <property type="molecule type" value="Genomic_DNA"/>
</dbReference>
<proteinExistence type="predicted"/>
<reference evidence="11" key="1">
    <citation type="submission" date="2021-04" db="EMBL/GenBank/DDBJ databases">
        <authorList>
            <consortium name="Molecular Ecology Group"/>
        </authorList>
    </citation>
    <scope>NUCLEOTIDE SEQUENCE</scope>
</reference>
<evidence type="ECO:0000313" key="12">
    <source>
        <dbReference type="Proteomes" id="UP000678393"/>
    </source>
</evidence>
<keyword evidence="8" id="KW-0966">Cell projection</keyword>
<dbReference type="SUPFAM" id="SSF50978">
    <property type="entry name" value="WD40 repeat-like"/>
    <property type="match status" value="1"/>
</dbReference>
<evidence type="ECO:0000256" key="5">
    <source>
        <dbReference type="ARBA" id="ARBA00022737"/>
    </source>
</evidence>
<evidence type="ECO:0000256" key="7">
    <source>
        <dbReference type="ARBA" id="ARBA00023212"/>
    </source>
</evidence>
<dbReference type="OrthoDB" id="1935234at2759"/>
<evidence type="ECO:0000256" key="2">
    <source>
        <dbReference type="ARBA" id="ARBA00004245"/>
    </source>
</evidence>
<dbReference type="Pfam" id="PF25828">
    <property type="entry name" value="CC_Cfap43"/>
    <property type="match status" value="1"/>
</dbReference>
<evidence type="ECO:0000313" key="11">
    <source>
        <dbReference type="EMBL" id="CAG5122902.1"/>
    </source>
</evidence>
<gene>
    <name evidence="11" type="ORF">CUNI_LOCUS8460</name>
</gene>
<feature type="region of interest" description="Disordered" evidence="10">
    <location>
        <begin position="277"/>
        <end position="317"/>
    </location>
</feature>
<feature type="coiled-coil region" evidence="9">
    <location>
        <begin position="830"/>
        <end position="864"/>
    </location>
</feature>
<dbReference type="InterPro" id="IPR036322">
    <property type="entry name" value="WD40_repeat_dom_sf"/>
</dbReference>
<evidence type="ECO:0000256" key="3">
    <source>
        <dbReference type="ARBA" id="ARBA00022490"/>
    </source>
</evidence>
<feature type="coiled-coil region" evidence="9">
    <location>
        <begin position="139"/>
        <end position="220"/>
    </location>
</feature>
<feature type="compositionally biased region" description="Acidic residues" evidence="10">
    <location>
        <begin position="693"/>
        <end position="718"/>
    </location>
</feature>
<keyword evidence="12" id="KW-1185">Reference proteome</keyword>
<evidence type="ECO:0000256" key="10">
    <source>
        <dbReference type="SAM" id="MobiDB-lite"/>
    </source>
</evidence>
<keyword evidence="7" id="KW-0206">Cytoskeleton</keyword>
<dbReference type="GO" id="GO:0005929">
    <property type="term" value="C:cilium"/>
    <property type="evidence" value="ECO:0007669"/>
    <property type="project" value="UniProtKB-SubCell"/>
</dbReference>
<comment type="subcellular location">
    <subcellularLocation>
        <location evidence="1">Cell projection</location>
        <location evidence="1">Cilium</location>
    </subcellularLocation>
    <subcellularLocation>
        <location evidence="2">Cytoplasm</location>
        <location evidence="2">Cytoskeleton</location>
    </subcellularLocation>
</comment>
<dbReference type="PANTHER" id="PTHR14885:SF3">
    <property type="entry name" value="CILIA- AND FLAGELLA-ASSOCIATED PROTEIN 44"/>
    <property type="match status" value="1"/>
</dbReference>
<name>A0A8S3Z6S4_9EUPU</name>
<accession>A0A8S3Z6S4</accession>
<evidence type="ECO:0000256" key="4">
    <source>
        <dbReference type="ARBA" id="ARBA00022574"/>
    </source>
</evidence>